<dbReference type="GO" id="GO:1990281">
    <property type="term" value="C:efflux pump complex"/>
    <property type="evidence" value="ECO:0007669"/>
    <property type="project" value="TreeGrafter"/>
</dbReference>
<evidence type="ECO:0000313" key="7">
    <source>
        <dbReference type="EMBL" id="OWK35532.1"/>
    </source>
</evidence>
<sequence>MLVAAAVCPVSGGCKYALMNYGYGPNVGPDLSTGPRRLAPLDLSAIPDNVPPASTPSDPPSYQQLSADECRKRAARNSVLGNQIARAVADPVVCTNGPGQSVRWLRNVTANHLSDEARNRTAGAALDLYYQLLEAELLSDLQTASQVEVDALVTYGEKAIAEGAEESPEFYTLRKQQIETRADRVKLRAGIGRLNRELKPLLGLDANSPPLLPVDSLHVAPAAFDVEQAVRLGLTAREDLNALRDLIAGLDYRTLEAVRQSLDGLSPSLAVVSTASRVLAPGLRDTLSFLGRPDLDRVRNRLAGYLAEQEREVEKDIRTAAVEWESERELVALSKKQAALAVKRASEFEARKKEGAGVETDLRKARLESLKAEVDVVREAIKWQRADVKVRQAMGQLFGEQ</sequence>
<dbReference type="PANTHER" id="PTHR30026">
    <property type="entry name" value="OUTER MEMBRANE PROTEIN TOLC"/>
    <property type="match status" value="1"/>
</dbReference>
<dbReference type="GO" id="GO:0015562">
    <property type="term" value="F:efflux transmembrane transporter activity"/>
    <property type="evidence" value="ECO:0007669"/>
    <property type="project" value="TreeGrafter"/>
</dbReference>
<dbReference type="GO" id="GO:0009279">
    <property type="term" value="C:cell outer membrane"/>
    <property type="evidence" value="ECO:0007669"/>
    <property type="project" value="UniProtKB-SubCell"/>
</dbReference>
<reference evidence="8" key="1">
    <citation type="submission" date="2017-06" db="EMBL/GenBank/DDBJ databases">
        <title>Genome analysis of Fimbriiglobus ruber SP5, the first member of the order Planctomycetales with confirmed chitinolytic capability.</title>
        <authorList>
            <person name="Ravin N.V."/>
            <person name="Rakitin A.L."/>
            <person name="Ivanova A.A."/>
            <person name="Beletsky A.V."/>
            <person name="Kulichevskaya I.S."/>
            <person name="Mardanov A.V."/>
            <person name="Dedysh S.N."/>
        </authorList>
    </citation>
    <scope>NUCLEOTIDE SEQUENCE [LARGE SCALE GENOMIC DNA]</scope>
    <source>
        <strain evidence="8">SP5</strain>
    </source>
</reference>
<dbReference type="Gene3D" id="1.20.1600.10">
    <property type="entry name" value="Outer membrane efflux proteins (OEP)"/>
    <property type="match status" value="1"/>
</dbReference>
<dbReference type="AlphaFoldDB" id="A0A225D1Y2"/>
<evidence type="ECO:0000256" key="6">
    <source>
        <dbReference type="SAM" id="MobiDB-lite"/>
    </source>
</evidence>
<keyword evidence="3" id="KW-0812">Transmembrane</keyword>
<dbReference type="Proteomes" id="UP000214646">
    <property type="component" value="Unassembled WGS sequence"/>
</dbReference>
<dbReference type="PANTHER" id="PTHR30026:SF20">
    <property type="entry name" value="OUTER MEMBRANE PROTEIN TOLC"/>
    <property type="match status" value="1"/>
</dbReference>
<evidence type="ECO:0000256" key="4">
    <source>
        <dbReference type="ARBA" id="ARBA00023136"/>
    </source>
</evidence>
<protein>
    <submittedName>
        <fullName evidence="7">Uncharacterized protein</fullName>
    </submittedName>
</protein>
<comment type="subcellular location">
    <subcellularLocation>
        <location evidence="1">Cell outer membrane</location>
    </subcellularLocation>
</comment>
<evidence type="ECO:0000256" key="2">
    <source>
        <dbReference type="ARBA" id="ARBA00022452"/>
    </source>
</evidence>
<comment type="caution">
    <text evidence="7">The sequence shown here is derived from an EMBL/GenBank/DDBJ whole genome shotgun (WGS) entry which is preliminary data.</text>
</comment>
<evidence type="ECO:0000256" key="5">
    <source>
        <dbReference type="ARBA" id="ARBA00023237"/>
    </source>
</evidence>
<dbReference type="SUPFAM" id="SSF56954">
    <property type="entry name" value="Outer membrane efflux proteins (OEP)"/>
    <property type="match status" value="1"/>
</dbReference>
<dbReference type="EMBL" id="NIDE01000017">
    <property type="protein sequence ID" value="OWK35532.1"/>
    <property type="molecule type" value="Genomic_DNA"/>
</dbReference>
<feature type="region of interest" description="Disordered" evidence="6">
    <location>
        <begin position="42"/>
        <end position="63"/>
    </location>
</feature>
<proteinExistence type="predicted"/>
<name>A0A225D1Y2_9BACT</name>
<organism evidence="7 8">
    <name type="scientific">Fimbriiglobus ruber</name>
    <dbReference type="NCBI Taxonomy" id="1908690"/>
    <lineage>
        <taxon>Bacteria</taxon>
        <taxon>Pseudomonadati</taxon>
        <taxon>Planctomycetota</taxon>
        <taxon>Planctomycetia</taxon>
        <taxon>Gemmatales</taxon>
        <taxon>Gemmataceae</taxon>
        <taxon>Fimbriiglobus</taxon>
    </lineage>
</organism>
<evidence type="ECO:0000256" key="3">
    <source>
        <dbReference type="ARBA" id="ARBA00022692"/>
    </source>
</evidence>
<accession>A0A225D1Y2</accession>
<evidence type="ECO:0000256" key="1">
    <source>
        <dbReference type="ARBA" id="ARBA00004442"/>
    </source>
</evidence>
<gene>
    <name evidence="7" type="ORF">FRUB_08095</name>
</gene>
<dbReference type="GO" id="GO:0015288">
    <property type="term" value="F:porin activity"/>
    <property type="evidence" value="ECO:0007669"/>
    <property type="project" value="TreeGrafter"/>
</dbReference>
<evidence type="ECO:0000313" key="8">
    <source>
        <dbReference type="Proteomes" id="UP000214646"/>
    </source>
</evidence>
<dbReference type="InterPro" id="IPR051906">
    <property type="entry name" value="TolC-like"/>
</dbReference>
<keyword evidence="8" id="KW-1185">Reference proteome</keyword>
<keyword evidence="5" id="KW-0998">Cell outer membrane</keyword>
<keyword evidence="2" id="KW-1134">Transmembrane beta strand</keyword>
<keyword evidence="4" id="KW-0472">Membrane</keyword>
<feature type="compositionally biased region" description="Pro residues" evidence="6">
    <location>
        <begin position="49"/>
        <end position="59"/>
    </location>
</feature>